<protein>
    <submittedName>
        <fullName evidence="1">Uncharacterized protein</fullName>
    </submittedName>
</protein>
<dbReference type="KEGG" id="uth:DKZ56_10270"/>
<gene>
    <name evidence="1" type="ORF">DKZ56_10270</name>
</gene>
<evidence type="ECO:0000313" key="2">
    <source>
        <dbReference type="Proteomes" id="UP000291151"/>
    </source>
</evidence>
<organism evidence="1 2">
    <name type="scientific">Ureibacillus thermophilus</name>
    <dbReference type="NCBI Taxonomy" id="367743"/>
    <lineage>
        <taxon>Bacteria</taxon>
        <taxon>Bacillati</taxon>
        <taxon>Bacillota</taxon>
        <taxon>Bacilli</taxon>
        <taxon>Bacillales</taxon>
        <taxon>Caryophanaceae</taxon>
        <taxon>Ureibacillus</taxon>
    </lineage>
</organism>
<sequence length="65" mass="7844">MENAIKPVLSIWKRSKRIFNGQERFPIYRLTNEELSNVQGIYDEIICPMTKYIPEMTFIEWEPVH</sequence>
<evidence type="ECO:0000313" key="1">
    <source>
        <dbReference type="EMBL" id="QBK26214.1"/>
    </source>
</evidence>
<name>A0A4P6USY5_9BACL</name>
<dbReference type="EMBL" id="CP036528">
    <property type="protein sequence ID" value="QBK26214.1"/>
    <property type="molecule type" value="Genomic_DNA"/>
</dbReference>
<keyword evidence="2" id="KW-1185">Reference proteome</keyword>
<dbReference type="AlphaFoldDB" id="A0A4P6USY5"/>
<dbReference type="Proteomes" id="UP000291151">
    <property type="component" value="Chromosome"/>
</dbReference>
<reference evidence="1 2" key="1">
    <citation type="submission" date="2019-02" db="EMBL/GenBank/DDBJ databases">
        <title>Ureibacillus thermophilus.</title>
        <authorList>
            <person name="Sunny J.S."/>
            <person name="Natarajan A."/>
            <person name="Saleena L.M."/>
        </authorList>
    </citation>
    <scope>NUCLEOTIDE SEQUENCE [LARGE SCALE GENOMIC DNA]</scope>
    <source>
        <strain evidence="1 2">LM102</strain>
    </source>
</reference>
<accession>A0A4P6USY5</accession>
<dbReference type="RefSeq" id="WP_208649904.1">
    <property type="nucleotide sequence ID" value="NZ_CP036528.1"/>
</dbReference>
<proteinExistence type="predicted"/>